<keyword evidence="3" id="KW-1185">Reference proteome</keyword>
<evidence type="ECO:0000259" key="1">
    <source>
        <dbReference type="PROSITE" id="PS50181"/>
    </source>
</evidence>
<proteinExistence type="predicted"/>
<dbReference type="Proteomes" id="UP001489004">
    <property type="component" value="Unassembled WGS sequence"/>
</dbReference>
<evidence type="ECO:0000313" key="2">
    <source>
        <dbReference type="EMBL" id="KAK9824372.1"/>
    </source>
</evidence>
<reference evidence="2 3" key="1">
    <citation type="journal article" date="2024" name="Nat. Commun.">
        <title>Phylogenomics reveals the evolutionary origins of lichenization in chlorophyte algae.</title>
        <authorList>
            <person name="Puginier C."/>
            <person name="Libourel C."/>
            <person name="Otte J."/>
            <person name="Skaloud P."/>
            <person name="Haon M."/>
            <person name="Grisel S."/>
            <person name="Petersen M."/>
            <person name="Berrin J.G."/>
            <person name="Delaux P.M."/>
            <person name="Dal Grande F."/>
            <person name="Keller J."/>
        </authorList>
    </citation>
    <scope>NUCLEOTIDE SEQUENCE [LARGE SCALE GENOMIC DNA]</scope>
    <source>
        <strain evidence="2 3">SAG 2043</strain>
    </source>
</reference>
<evidence type="ECO:0000313" key="3">
    <source>
        <dbReference type="Proteomes" id="UP001489004"/>
    </source>
</evidence>
<sequence>MVVNGHEMHCHHLPDEALLGIFALTPAATRISSIPCVCKRWKRVASTPGALWEAVSVKCTFPFVHDRHKGVPALKQLA</sequence>
<feature type="domain" description="F-box" evidence="1">
    <location>
        <begin position="7"/>
        <end position="55"/>
    </location>
</feature>
<organism evidence="2 3">
    <name type="scientific">[Myrmecia] bisecta</name>
    <dbReference type="NCBI Taxonomy" id="41462"/>
    <lineage>
        <taxon>Eukaryota</taxon>
        <taxon>Viridiplantae</taxon>
        <taxon>Chlorophyta</taxon>
        <taxon>core chlorophytes</taxon>
        <taxon>Trebouxiophyceae</taxon>
        <taxon>Trebouxiales</taxon>
        <taxon>Trebouxiaceae</taxon>
        <taxon>Myrmecia</taxon>
    </lineage>
</organism>
<dbReference type="Pfam" id="PF12937">
    <property type="entry name" value="F-box-like"/>
    <property type="match status" value="1"/>
</dbReference>
<gene>
    <name evidence="2" type="ORF">WJX72_009809</name>
</gene>
<dbReference type="PROSITE" id="PS50181">
    <property type="entry name" value="FBOX"/>
    <property type="match status" value="1"/>
</dbReference>
<accession>A0AAW1QTE3</accession>
<name>A0AAW1QTE3_9CHLO</name>
<dbReference type="InterPro" id="IPR001810">
    <property type="entry name" value="F-box_dom"/>
</dbReference>
<dbReference type="InterPro" id="IPR036047">
    <property type="entry name" value="F-box-like_dom_sf"/>
</dbReference>
<protein>
    <recommendedName>
        <fullName evidence="1">F-box domain-containing protein</fullName>
    </recommendedName>
</protein>
<dbReference type="EMBL" id="JALJOR010000002">
    <property type="protein sequence ID" value="KAK9824372.1"/>
    <property type="molecule type" value="Genomic_DNA"/>
</dbReference>
<dbReference type="AlphaFoldDB" id="A0AAW1QTE3"/>
<dbReference type="Gene3D" id="1.20.1280.50">
    <property type="match status" value="1"/>
</dbReference>
<comment type="caution">
    <text evidence="2">The sequence shown here is derived from an EMBL/GenBank/DDBJ whole genome shotgun (WGS) entry which is preliminary data.</text>
</comment>
<dbReference type="SUPFAM" id="SSF81383">
    <property type="entry name" value="F-box domain"/>
    <property type="match status" value="1"/>
</dbReference>